<dbReference type="RefSeq" id="WP_130106575.1">
    <property type="nucleotide sequence ID" value="NZ_CP025781.1"/>
</dbReference>
<dbReference type="EMBL" id="CP025781">
    <property type="protein sequence ID" value="QBC44018.1"/>
    <property type="molecule type" value="Genomic_DNA"/>
</dbReference>
<dbReference type="KEGG" id="ifl:C1H71_11035"/>
<keyword evidence="3" id="KW-1185">Reference proteome</keyword>
<keyword evidence="1" id="KW-0732">Signal</keyword>
<proteinExistence type="predicted"/>
<dbReference type="InterPro" id="IPR038483">
    <property type="entry name" value="YcfL-like_sf"/>
</dbReference>
<dbReference type="InterPro" id="IPR010824">
    <property type="entry name" value="DUF1425"/>
</dbReference>
<accession>A0A7G3GA27</accession>
<organism evidence="2 3">
    <name type="scientific">Iodobacter fluviatilis</name>
    <dbReference type="NCBI Taxonomy" id="537"/>
    <lineage>
        <taxon>Bacteria</taxon>
        <taxon>Pseudomonadati</taxon>
        <taxon>Pseudomonadota</taxon>
        <taxon>Betaproteobacteria</taxon>
        <taxon>Neisseriales</taxon>
        <taxon>Chitinibacteraceae</taxon>
        <taxon>Iodobacter</taxon>
    </lineage>
</organism>
<dbReference type="AlphaFoldDB" id="A0A7G3GA27"/>
<dbReference type="Pfam" id="PF07233">
    <property type="entry name" value="DUF1425"/>
    <property type="match status" value="1"/>
</dbReference>
<reference evidence="2 3" key="1">
    <citation type="submission" date="2018-01" db="EMBL/GenBank/DDBJ databases">
        <title>Genome sequence of Iodobacter sp. strain PCH194 isolated from Indian Trans-Himalaya.</title>
        <authorList>
            <person name="Kumar V."/>
            <person name="Thakur V."/>
            <person name="Kumar S."/>
            <person name="Singh D."/>
        </authorList>
    </citation>
    <scope>NUCLEOTIDE SEQUENCE [LARGE SCALE GENOMIC DNA]</scope>
    <source>
        <strain evidence="2 3">PCH194</strain>
    </source>
</reference>
<feature type="signal peptide" evidence="1">
    <location>
        <begin position="1"/>
        <end position="23"/>
    </location>
</feature>
<gene>
    <name evidence="2" type="ORF">C1H71_11035</name>
</gene>
<sequence length="132" mass="14581">MKKYLARGVLLAAVLGCSTLVQAAPLSIADKVEQLGEMKYLKLNGGQMLQRNGLLAVQLEIQNQDKGDQQLYYRFRWLDNAGFTVGAEEGWKPMKFIGLQKQTIHSIAPVTEAVDFRMEVNSPENTGAPAAK</sequence>
<evidence type="ECO:0000313" key="2">
    <source>
        <dbReference type="EMBL" id="QBC44018.1"/>
    </source>
</evidence>
<dbReference type="Gene3D" id="2.60.40.3230">
    <property type="match status" value="1"/>
</dbReference>
<name>A0A7G3GA27_9NEIS</name>
<feature type="chain" id="PRO_5029004237" evidence="1">
    <location>
        <begin position="24"/>
        <end position="132"/>
    </location>
</feature>
<dbReference type="Proteomes" id="UP000515917">
    <property type="component" value="Chromosome"/>
</dbReference>
<evidence type="ECO:0000256" key="1">
    <source>
        <dbReference type="SAM" id="SignalP"/>
    </source>
</evidence>
<protein>
    <submittedName>
        <fullName evidence="2">DUF1425 domain-containing protein</fullName>
    </submittedName>
</protein>
<dbReference type="CDD" id="cd09030">
    <property type="entry name" value="DUF1425"/>
    <property type="match status" value="1"/>
</dbReference>
<evidence type="ECO:0000313" key="3">
    <source>
        <dbReference type="Proteomes" id="UP000515917"/>
    </source>
</evidence>